<dbReference type="Proteomes" id="UP000078512">
    <property type="component" value="Unassembled WGS sequence"/>
</dbReference>
<reference evidence="1 2" key="1">
    <citation type="submission" date="2016-05" db="EMBL/GenBank/DDBJ databases">
        <title>Genome sequencing reveals origins of a unique bacterial endosymbiosis in the earliest lineages of terrestrial Fungi.</title>
        <authorList>
            <consortium name="DOE Joint Genome Institute"/>
            <person name="Uehling J."/>
            <person name="Gryganskyi A."/>
            <person name="Hameed K."/>
            <person name="Tschaplinski T."/>
            <person name="Misztal P."/>
            <person name="Wu S."/>
            <person name="Desiro A."/>
            <person name="Vande Pol N."/>
            <person name="Du Z.-Y."/>
            <person name="Zienkiewicz A."/>
            <person name="Zienkiewicz K."/>
            <person name="Morin E."/>
            <person name="Tisserant E."/>
            <person name="Splivallo R."/>
            <person name="Hainaut M."/>
            <person name="Henrissat B."/>
            <person name="Ohm R."/>
            <person name="Kuo A."/>
            <person name="Yan J."/>
            <person name="Lipzen A."/>
            <person name="Nolan M."/>
            <person name="Labutti K."/>
            <person name="Barry K."/>
            <person name="Goldstein A."/>
            <person name="Labbe J."/>
            <person name="Schadt C."/>
            <person name="Tuskan G."/>
            <person name="Grigoriev I."/>
            <person name="Martin F."/>
            <person name="Vilgalys R."/>
            <person name="Bonito G."/>
        </authorList>
    </citation>
    <scope>NUCLEOTIDE SEQUENCE [LARGE SCALE GENOMIC DNA]</scope>
    <source>
        <strain evidence="1 2">AG-77</strain>
    </source>
</reference>
<dbReference type="EMBL" id="KV442080">
    <property type="protein sequence ID" value="OAQ25322.1"/>
    <property type="molecule type" value="Genomic_DNA"/>
</dbReference>
<sequence length="360" mass="40150">MFICIYTHARCSMSCVLNTMSSHVSMFFEESDEEELFGAAKAHCLVAGFEDHACSTILVEYLPVLREKGAEYLQRRLIADRGKLASDYLDGPSLPPTAVLRDQVLHILLEMCDHILHPPYGKVAPSESDCLHYWVRIFSSLTNKITIQTGEKALEASKVVRRQQAAEYGEVSEAGRKVDCLFAFESIELSNVEFKLRGALDKEIAIQNRKNIRLGRALQEAHARHGASDVSVFMADVAVANGTVRNRVFSGFVGTFYQVCPMGDVHIAGCTTNSVVFLPHTPGSLELFLQSKSLAIICNYIARLEAQGPELVKAYDMHDHQQEINRHADGLSLGRPRIPQRHITTIRNNVVLSPSKRRNV</sequence>
<protein>
    <submittedName>
        <fullName evidence="1">Uncharacterized protein</fullName>
    </submittedName>
</protein>
<name>A0A197JJE0_9FUNG</name>
<evidence type="ECO:0000313" key="2">
    <source>
        <dbReference type="Proteomes" id="UP000078512"/>
    </source>
</evidence>
<dbReference type="AlphaFoldDB" id="A0A197JJE0"/>
<gene>
    <name evidence="1" type="ORF">K457DRAFT_901280</name>
</gene>
<proteinExistence type="predicted"/>
<organism evidence="1 2">
    <name type="scientific">Linnemannia elongata AG-77</name>
    <dbReference type="NCBI Taxonomy" id="1314771"/>
    <lineage>
        <taxon>Eukaryota</taxon>
        <taxon>Fungi</taxon>
        <taxon>Fungi incertae sedis</taxon>
        <taxon>Mucoromycota</taxon>
        <taxon>Mortierellomycotina</taxon>
        <taxon>Mortierellomycetes</taxon>
        <taxon>Mortierellales</taxon>
        <taxon>Mortierellaceae</taxon>
        <taxon>Linnemannia</taxon>
    </lineage>
</organism>
<evidence type="ECO:0000313" key="1">
    <source>
        <dbReference type="EMBL" id="OAQ25322.1"/>
    </source>
</evidence>
<accession>A0A197JJE0</accession>
<dbReference type="OrthoDB" id="2444920at2759"/>
<keyword evidence="2" id="KW-1185">Reference proteome</keyword>